<accession>A0A7I8J2V7</accession>
<evidence type="ECO:0000313" key="2">
    <source>
        <dbReference type="EMBL" id="CAA2624707.1"/>
    </source>
</evidence>
<reference evidence="2 3" key="1">
    <citation type="submission" date="2019-12" db="EMBL/GenBank/DDBJ databases">
        <authorList>
            <person name="Scholz U."/>
            <person name="Mascher M."/>
            <person name="Fiebig A."/>
        </authorList>
    </citation>
    <scope>NUCLEOTIDE SEQUENCE</scope>
</reference>
<feature type="region of interest" description="Disordered" evidence="1">
    <location>
        <begin position="46"/>
        <end position="104"/>
    </location>
</feature>
<dbReference type="Gene3D" id="3.30.70.330">
    <property type="match status" value="1"/>
</dbReference>
<dbReference type="PANTHER" id="PTHR12059">
    <property type="entry name" value="RIBOSOMAL PROTEIN L23-RELATED"/>
    <property type="match status" value="1"/>
</dbReference>
<dbReference type="Proteomes" id="UP001189122">
    <property type="component" value="Unassembled WGS sequence"/>
</dbReference>
<dbReference type="GO" id="GO:0005762">
    <property type="term" value="C:mitochondrial large ribosomal subunit"/>
    <property type="evidence" value="ECO:0007669"/>
    <property type="project" value="TreeGrafter"/>
</dbReference>
<sequence length="104" mass="11311">MEGKKRKRGGILIAKPDYKKAFVTLRTPLSLSPDLFPIRHVEEERVRTKQQAQRQSIVGDDGAGGDGAPRHWLDGEAPTRGGHRAAARRAARAGGEEGEEAAGW</sequence>
<feature type="compositionally biased region" description="Basic residues" evidence="1">
    <location>
        <begin position="81"/>
        <end position="91"/>
    </location>
</feature>
<dbReference type="EMBL" id="CACRZD030000008">
    <property type="protein sequence ID" value="CAA6664143.1"/>
    <property type="molecule type" value="Genomic_DNA"/>
</dbReference>
<dbReference type="GO" id="GO:0003735">
    <property type="term" value="F:structural constituent of ribosome"/>
    <property type="evidence" value="ECO:0007669"/>
    <property type="project" value="InterPro"/>
</dbReference>
<name>A0A7I8J2V7_SPIIN</name>
<dbReference type="EMBL" id="LR743595">
    <property type="protein sequence ID" value="CAA2624707.1"/>
    <property type="molecule type" value="Genomic_DNA"/>
</dbReference>
<keyword evidence="3" id="KW-1185">Reference proteome</keyword>
<dbReference type="PANTHER" id="PTHR12059:SF5">
    <property type="entry name" value="LARGE RIBOSOMAL SUBUNIT PROTEIN UL23M"/>
    <property type="match status" value="1"/>
</dbReference>
<gene>
    <name evidence="2" type="ORF">SI7747_08010532</name>
</gene>
<dbReference type="InterPro" id="IPR013025">
    <property type="entry name" value="Ribosomal_uL23-like"/>
</dbReference>
<proteinExistence type="predicted"/>
<dbReference type="InterPro" id="IPR012677">
    <property type="entry name" value="Nucleotide-bd_a/b_plait_sf"/>
</dbReference>
<organism evidence="2">
    <name type="scientific">Spirodela intermedia</name>
    <name type="common">Intermediate duckweed</name>
    <dbReference type="NCBI Taxonomy" id="51605"/>
    <lineage>
        <taxon>Eukaryota</taxon>
        <taxon>Viridiplantae</taxon>
        <taxon>Streptophyta</taxon>
        <taxon>Embryophyta</taxon>
        <taxon>Tracheophyta</taxon>
        <taxon>Spermatophyta</taxon>
        <taxon>Magnoliopsida</taxon>
        <taxon>Liliopsida</taxon>
        <taxon>Araceae</taxon>
        <taxon>Lemnoideae</taxon>
        <taxon>Spirodela</taxon>
    </lineage>
</organism>
<dbReference type="AlphaFoldDB" id="A0A7I8J2V7"/>
<evidence type="ECO:0000313" key="3">
    <source>
        <dbReference type="Proteomes" id="UP001189122"/>
    </source>
</evidence>
<dbReference type="GO" id="GO:0032543">
    <property type="term" value="P:mitochondrial translation"/>
    <property type="evidence" value="ECO:0007669"/>
    <property type="project" value="TreeGrafter"/>
</dbReference>
<protein>
    <submittedName>
        <fullName evidence="2">Uncharacterized protein</fullName>
    </submittedName>
</protein>
<evidence type="ECO:0000256" key="1">
    <source>
        <dbReference type="SAM" id="MobiDB-lite"/>
    </source>
</evidence>